<organism evidence="2">
    <name type="scientific">Tanacetum cinerariifolium</name>
    <name type="common">Dalmatian daisy</name>
    <name type="synonym">Chrysanthemum cinerariifolium</name>
    <dbReference type="NCBI Taxonomy" id="118510"/>
    <lineage>
        <taxon>Eukaryota</taxon>
        <taxon>Viridiplantae</taxon>
        <taxon>Streptophyta</taxon>
        <taxon>Embryophyta</taxon>
        <taxon>Tracheophyta</taxon>
        <taxon>Spermatophyta</taxon>
        <taxon>Magnoliopsida</taxon>
        <taxon>eudicotyledons</taxon>
        <taxon>Gunneridae</taxon>
        <taxon>Pentapetalae</taxon>
        <taxon>asterids</taxon>
        <taxon>campanulids</taxon>
        <taxon>Asterales</taxon>
        <taxon>Asteraceae</taxon>
        <taxon>Asteroideae</taxon>
        <taxon>Anthemideae</taxon>
        <taxon>Anthemidinae</taxon>
        <taxon>Tanacetum</taxon>
    </lineage>
</organism>
<feature type="region of interest" description="Disordered" evidence="1">
    <location>
        <begin position="1"/>
        <end position="34"/>
    </location>
</feature>
<proteinExistence type="predicted"/>
<reference evidence="2" key="1">
    <citation type="journal article" date="2019" name="Sci. Rep.">
        <title>Draft genome of Tanacetum cinerariifolium, the natural source of mosquito coil.</title>
        <authorList>
            <person name="Yamashiro T."/>
            <person name="Shiraishi A."/>
            <person name="Satake H."/>
            <person name="Nakayama K."/>
        </authorList>
    </citation>
    <scope>NUCLEOTIDE SEQUENCE</scope>
</reference>
<evidence type="ECO:0000313" key="2">
    <source>
        <dbReference type="EMBL" id="GEW25507.1"/>
    </source>
</evidence>
<sequence length="122" mass="13804">MHGHSIYRGDRVIGSPHVNDNSKPKAPWDIHPESKDPEMFSSTYELSYYHMCPGTSVSAYLFKFMKTCEEPTLMRLYELVCKAKDDLGVKPNKTKKRKANEEANDDTTPSSKKDETGSSLEA</sequence>
<feature type="region of interest" description="Disordered" evidence="1">
    <location>
        <begin position="88"/>
        <end position="122"/>
    </location>
</feature>
<comment type="caution">
    <text evidence="2">The sequence shown here is derived from an EMBL/GenBank/DDBJ whole genome shotgun (WGS) entry which is preliminary data.</text>
</comment>
<evidence type="ECO:0000256" key="1">
    <source>
        <dbReference type="SAM" id="MobiDB-lite"/>
    </source>
</evidence>
<gene>
    <name evidence="2" type="ORF">Tci_197483</name>
</gene>
<protein>
    <submittedName>
        <fullName evidence="2">Uncharacterized protein</fullName>
    </submittedName>
</protein>
<feature type="compositionally biased region" description="Basic and acidic residues" evidence="1">
    <location>
        <begin position="20"/>
        <end position="34"/>
    </location>
</feature>
<accession>A0A699GU87</accession>
<dbReference type="AlphaFoldDB" id="A0A699GU87"/>
<name>A0A699GU87_TANCI</name>
<dbReference type="EMBL" id="BKCJ010051003">
    <property type="protein sequence ID" value="GEW25507.1"/>
    <property type="molecule type" value="Genomic_DNA"/>
</dbReference>